<dbReference type="NCBIfam" id="NF003211">
    <property type="entry name" value="PRK04173.1"/>
    <property type="match status" value="1"/>
</dbReference>
<evidence type="ECO:0000256" key="4">
    <source>
        <dbReference type="ARBA" id="ARBA00022741"/>
    </source>
</evidence>
<reference evidence="12 13" key="1">
    <citation type="submission" date="2016-03" db="EMBL/GenBank/DDBJ databases">
        <authorList>
            <person name="Ploux O."/>
        </authorList>
    </citation>
    <scope>NUCLEOTIDE SEQUENCE [LARGE SCALE GENOMIC DNA]</scope>
    <source>
        <strain evidence="11 12">BER2</strain>
        <strain evidence="10 13">EC13</strain>
    </source>
</reference>
<evidence type="ECO:0000259" key="9">
    <source>
        <dbReference type="PROSITE" id="PS50862"/>
    </source>
</evidence>
<comment type="subunit">
    <text evidence="8">Homodimer.</text>
</comment>
<dbReference type="Pfam" id="PF00587">
    <property type="entry name" value="tRNA-synt_2b"/>
    <property type="match status" value="1"/>
</dbReference>
<keyword evidence="2 8" id="KW-0963">Cytoplasm</keyword>
<dbReference type="Gene3D" id="3.30.930.10">
    <property type="entry name" value="Bira Bifunctional Protein, Domain 2"/>
    <property type="match status" value="1"/>
</dbReference>
<organism evidence="11 12">
    <name type="scientific">Bdellovibrio bacteriovorus</name>
    <dbReference type="NCBI Taxonomy" id="959"/>
    <lineage>
        <taxon>Bacteria</taxon>
        <taxon>Pseudomonadati</taxon>
        <taxon>Bdellovibrionota</taxon>
        <taxon>Bdellovibrionia</taxon>
        <taxon>Bdellovibrionales</taxon>
        <taxon>Pseudobdellovibrionaceae</taxon>
        <taxon>Bdellovibrio</taxon>
    </lineage>
</organism>
<dbReference type="EC" id="6.1.1.14" evidence="8"/>
<dbReference type="RefSeq" id="WP_063209012.1">
    <property type="nucleotide sequence ID" value="NZ_CP168967.1"/>
</dbReference>
<dbReference type="GO" id="GO:0070062">
    <property type="term" value="C:extracellular exosome"/>
    <property type="evidence" value="ECO:0007669"/>
    <property type="project" value="UniProtKB-ARBA"/>
</dbReference>
<proteinExistence type="inferred from homology"/>
<keyword evidence="5 8" id="KW-0067">ATP-binding</keyword>
<accession>A0A150WKW3</accession>
<dbReference type="HAMAP" id="MF_00253_B">
    <property type="entry name" value="Gly_tRNA_synth_B"/>
    <property type="match status" value="1"/>
</dbReference>
<dbReference type="FunFam" id="3.30.930.10:FF:000014">
    <property type="entry name" value="Glycine--tRNA ligase"/>
    <property type="match status" value="1"/>
</dbReference>
<comment type="similarity">
    <text evidence="1 8">Belongs to the class-II aminoacyl-tRNA synthetase family.</text>
</comment>
<evidence type="ECO:0000313" key="13">
    <source>
        <dbReference type="Proteomes" id="UP000075799"/>
    </source>
</evidence>
<gene>
    <name evidence="8" type="primary">glyQS</name>
    <name evidence="11" type="ORF">AZI85_03960</name>
    <name evidence="10" type="ORF">AZI87_15690</name>
</gene>
<dbReference type="Proteomes" id="UP000075799">
    <property type="component" value="Unassembled WGS sequence"/>
</dbReference>
<dbReference type="SUPFAM" id="SSF52954">
    <property type="entry name" value="Class II aaRS ABD-related"/>
    <property type="match status" value="1"/>
</dbReference>
<keyword evidence="7 8" id="KW-0030">Aminoacyl-tRNA synthetase</keyword>
<evidence type="ECO:0000256" key="5">
    <source>
        <dbReference type="ARBA" id="ARBA00022840"/>
    </source>
</evidence>
<dbReference type="GO" id="GO:0015966">
    <property type="term" value="P:diadenosine tetraphosphate biosynthetic process"/>
    <property type="evidence" value="ECO:0007669"/>
    <property type="project" value="UniProtKB-ARBA"/>
</dbReference>
<dbReference type="PRINTS" id="PR01043">
    <property type="entry name" value="TRNASYNTHGLY"/>
</dbReference>
<comment type="catalytic activity">
    <reaction evidence="8">
        <text>tRNA(Gly) + glycine + ATP = glycyl-tRNA(Gly) + AMP + diphosphate</text>
        <dbReference type="Rhea" id="RHEA:16013"/>
        <dbReference type="Rhea" id="RHEA-COMP:9664"/>
        <dbReference type="Rhea" id="RHEA-COMP:9683"/>
        <dbReference type="ChEBI" id="CHEBI:30616"/>
        <dbReference type="ChEBI" id="CHEBI:33019"/>
        <dbReference type="ChEBI" id="CHEBI:57305"/>
        <dbReference type="ChEBI" id="CHEBI:78442"/>
        <dbReference type="ChEBI" id="CHEBI:78522"/>
        <dbReference type="ChEBI" id="CHEBI:456215"/>
        <dbReference type="EC" id="6.1.1.14"/>
    </reaction>
</comment>
<evidence type="ECO:0000313" key="12">
    <source>
        <dbReference type="Proteomes" id="UP000075391"/>
    </source>
</evidence>
<keyword evidence="6 8" id="KW-0648">Protein biosynthesis</keyword>
<dbReference type="GO" id="GO:0006426">
    <property type="term" value="P:glycyl-tRNA aminoacylation"/>
    <property type="evidence" value="ECO:0007669"/>
    <property type="project" value="UniProtKB-UniRule"/>
</dbReference>
<feature type="binding site" evidence="8">
    <location>
        <position position="151"/>
    </location>
    <ligand>
        <name>substrate</name>
    </ligand>
</feature>
<dbReference type="InterPro" id="IPR002314">
    <property type="entry name" value="aa-tRNA-synt_IIb"/>
</dbReference>
<dbReference type="EMBL" id="LUKF01000012">
    <property type="protein sequence ID" value="KYG64574.1"/>
    <property type="molecule type" value="Genomic_DNA"/>
</dbReference>
<feature type="binding site" evidence="8">
    <location>
        <begin position="193"/>
        <end position="198"/>
    </location>
    <ligand>
        <name>ATP</name>
        <dbReference type="ChEBI" id="CHEBI:30616"/>
    </ligand>
</feature>
<dbReference type="CDD" id="cd00858">
    <property type="entry name" value="GlyRS_anticodon"/>
    <property type="match status" value="1"/>
</dbReference>
<dbReference type="InterPro" id="IPR022961">
    <property type="entry name" value="Gly_tRNA_ligase_bac"/>
</dbReference>
<dbReference type="InterPro" id="IPR004154">
    <property type="entry name" value="Anticodon-bd"/>
</dbReference>
<keyword evidence="4 8" id="KW-0547">Nucleotide-binding</keyword>
<evidence type="ECO:0000256" key="2">
    <source>
        <dbReference type="ARBA" id="ARBA00022490"/>
    </source>
</evidence>
<evidence type="ECO:0000256" key="6">
    <source>
        <dbReference type="ARBA" id="ARBA00022917"/>
    </source>
</evidence>
<feature type="binding site" evidence="8">
    <location>
        <begin position="265"/>
        <end position="266"/>
    </location>
    <ligand>
        <name>ATP</name>
        <dbReference type="ChEBI" id="CHEBI:30616"/>
    </ligand>
</feature>
<feature type="domain" description="Aminoacyl-transfer RNA synthetases class-II family profile" evidence="9">
    <location>
        <begin position="8"/>
        <end position="344"/>
    </location>
</feature>
<dbReference type="PANTHER" id="PTHR10745:SF8">
    <property type="entry name" value="DNA POLYMERASE SUBUNIT GAMMA-2, MITOCHONDRIAL"/>
    <property type="match status" value="1"/>
</dbReference>
<name>A0A150WKW3_BDEBC</name>
<comment type="subcellular location">
    <subcellularLocation>
        <location evidence="8">Cytoplasm</location>
    </subcellularLocation>
</comment>
<dbReference type="GO" id="GO:0004820">
    <property type="term" value="F:glycine-tRNA ligase activity"/>
    <property type="evidence" value="ECO:0007669"/>
    <property type="project" value="UniProtKB-UniRule"/>
</dbReference>
<dbReference type="GO" id="GO:0005737">
    <property type="term" value="C:cytoplasm"/>
    <property type="evidence" value="ECO:0007669"/>
    <property type="project" value="UniProtKB-SubCell"/>
</dbReference>
<dbReference type="GO" id="GO:1990742">
    <property type="term" value="C:microvesicle"/>
    <property type="evidence" value="ECO:0007669"/>
    <property type="project" value="UniProtKB-ARBA"/>
</dbReference>
<dbReference type="InterPro" id="IPR006195">
    <property type="entry name" value="aa-tRNA-synth_II"/>
</dbReference>
<keyword evidence="3 8" id="KW-0436">Ligase</keyword>
<dbReference type="OrthoDB" id="5287821at2"/>
<comment type="function">
    <text evidence="8">Catalyzes the attachment of glycine to tRNA(Gly).</text>
</comment>
<dbReference type="InterPro" id="IPR036621">
    <property type="entry name" value="Anticodon-bd_dom_sf"/>
</dbReference>
<dbReference type="GO" id="GO:0005524">
    <property type="term" value="F:ATP binding"/>
    <property type="evidence" value="ECO:0007669"/>
    <property type="project" value="UniProtKB-UniRule"/>
</dbReference>
<evidence type="ECO:0000256" key="3">
    <source>
        <dbReference type="ARBA" id="ARBA00022598"/>
    </source>
</evidence>
<dbReference type="EMBL" id="LUKD01000008">
    <property type="protein sequence ID" value="KYG62724.1"/>
    <property type="molecule type" value="Genomic_DNA"/>
</dbReference>
<feature type="binding site" evidence="8">
    <location>
        <position position="101"/>
    </location>
    <ligand>
        <name>substrate</name>
    </ligand>
</feature>
<dbReference type="SUPFAM" id="SSF55681">
    <property type="entry name" value="Class II aaRS and biotin synthetases"/>
    <property type="match status" value="1"/>
</dbReference>
<dbReference type="NCBIfam" id="TIGR00389">
    <property type="entry name" value="glyS_dimeric"/>
    <property type="match status" value="1"/>
</dbReference>
<dbReference type="CDD" id="cd00774">
    <property type="entry name" value="GlyRS-like_core"/>
    <property type="match status" value="1"/>
</dbReference>
<dbReference type="Proteomes" id="UP000075391">
    <property type="component" value="Unassembled WGS sequence"/>
</dbReference>
<evidence type="ECO:0000256" key="8">
    <source>
        <dbReference type="HAMAP-Rule" id="MF_00253"/>
    </source>
</evidence>
<dbReference type="AlphaFoldDB" id="A0A150WKW3"/>
<dbReference type="GO" id="GO:0004081">
    <property type="term" value="F:bis(5'-nucleosyl)-tetraphosphatase (asymmetrical) activity"/>
    <property type="evidence" value="ECO:0007669"/>
    <property type="project" value="UniProtKB-ARBA"/>
</dbReference>
<dbReference type="PANTHER" id="PTHR10745">
    <property type="entry name" value="GLYCYL-TRNA SYNTHETASE/DNA POLYMERASE SUBUNIT GAMMA-2"/>
    <property type="match status" value="1"/>
</dbReference>
<dbReference type="Pfam" id="PF03129">
    <property type="entry name" value="HGTP_anticodon"/>
    <property type="match status" value="1"/>
</dbReference>
<evidence type="ECO:0000256" key="7">
    <source>
        <dbReference type="ARBA" id="ARBA00023146"/>
    </source>
</evidence>
<protein>
    <recommendedName>
        <fullName evidence="8">Glycine--tRNA ligase</fullName>
        <ecNumber evidence="8">6.1.1.14</ecNumber>
    </recommendedName>
    <alternativeName>
        <fullName evidence="8">Glycyl-tRNA synthetase</fullName>
        <shortName evidence="8">GlyRS</shortName>
    </alternativeName>
</protein>
<dbReference type="Gene3D" id="3.40.50.800">
    <property type="entry name" value="Anticodon-binding domain"/>
    <property type="match status" value="1"/>
</dbReference>
<dbReference type="FunFam" id="3.40.50.800:FF:000002">
    <property type="entry name" value="Glycine--tRNA ligase"/>
    <property type="match status" value="1"/>
</dbReference>
<feature type="binding site" evidence="8">
    <location>
        <begin position="198"/>
        <end position="202"/>
    </location>
    <ligand>
        <name>substrate</name>
    </ligand>
</feature>
<dbReference type="InterPro" id="IPR002315">
    <property type="entry name" value="tRNA-synt_gly"/>
</dbReference>
<dbReference type="InterPro" id="IPR045864">
    <property type="entry name" value="aa-tRNA-synth_II/BPL/LPL"/>
</dbReference>
<dbReference type="PROSITE" id="PS50862">
    <property type="entry name" value="AA_TRNA_LIGASE_II"/>
    <property type="match status" value="1"/>
</dbReference>
<evidence type="ECO:0000313" key="11">
    <source>
        <dbReference type="EMBL" id="KYG64574.1"/>
    </source>
</evidence>
<comment type="caution">
    <text evidence="11">The sequence shown here is derived from an EMBL/GenBank/DDBJ whole genome shotgun (WGS) entry which is preliminary data.</text>
</comment>
<sequence>MKIKHCEDLNTLVSLSKRRGFVFQSSEIYGGLASCWDYGPLGSLMKLNVKRAWWNAMTRRSDIVGLDAAILMHPTVWKASGHVDGFSDPLVDCKECKTRFRADNTESYLKDKKCPNCGSKNLSEERNFNLMFKTHMGPLEDSASVIYLRPETAQGHFVNFQNCQQSSRYKIPFGIAAIGKSFRNEITPGNFIFRTREFEQMEMQYFVKPGTDEKYFADWKETRWNFYIKYGIRPENLKFKDHDKLAHYARAAVDVEYKFPMGFSELEGIHNRSDFDLTQHSKFSGKNLEYFDEANKEKYIPYVIETAVGCDRLFLAFLCDAYREEITTDEAGKEDTRVVLGLHPDIAPFKVAVLPLSKKEELTSIAEKLRDQLAEDFDVTYDETASIGKRYRRQDEVGTPYCVTVDFDTINDQAVTVRHRDKMTQERVPMSQLNAYVAAKLKTFNQ</sequence>
<feature type="binding site" evidence="8">
    <location>
        <begin position="305"/>
        <end position="309"/>
    </location>
    <ligand>
        <name>substrate</name>
    </ligand>
</feature>
<dbReference type="InterPro" id="IPR033731">
    <property type="entry name" value="GlyRS-like_core"/>
</dbReference>
<dbReference type="InterPro" id="IPR027031">
    <property type="entry name" value="Gly-tRNA_synthase/POLG2"/>
</dbReference>
<feature type="binding site" evidence="8">
    <location>
        <begin position="183"/>
        <end position="185"/>
    </location>
    <ligand>
        <name>ATP</name>
        <dbReference type="ChEBI" id="CHEBI:30616"/>
    </ligand>
</feature>
<feature type="binding site" evidence="8">
    <location>
        <begin position="309"/>
        <end position="312"/>
    </location>
    <ligand>
        <name>ATP</name>
        <dbReference type="ChEBI" id="CHEBI:30616"/>
    </ligand>
</feature>
<evidence type="ECO:0000313" key="10">
    <source>
        <dbReference type="EMBL" id="KYG62724.1"/>
    </source>
</evidence>
<evidence type="ECO:0000256" key="1">
    <source>
        <dbReference type="ARBA" id="ARBA00008226"/>
    </source>
</evidence>